<reference evidence="1" key="1">
    <citation type="journal article" date="2020" name="Stud. Mycol.">
        <title>101 Dothideomycetes genomes: a test case for predicting lifestyles and emergence of pathogens.</title>
        <authorList>
            <person name="Haridas S."/>
            <person name="Albert R."/>
            <person name="Binder M."/>
            <person name="Bloem J."/>
            <person name="Labutti K."/>
            <person name="Salamov A."/>
            <person name="Andreopoulos B."/>
            <person name="Baker S."/>
            <person name="Barry K."/>
            <person name="Bills G."/>
            <person name="Bluhm B."/>
            <person name="Cannon C."/>
            <person name="Castanera R."/>
            <person name="Culley D."/>
            <person name="Daum C."/>
            <person name="Ezra D."/>
            <person name="Gonzalez J."/>
            <person name="Henrissat B."/>
            <person name="Kuo A."/>
            <person name="Liang C."/>
            <person name="Lipzen A."/>
            <person name="Lutzoni F."/>
            <person name="Magnuson J."/>
            <person name="Mondo S."/>
            <person name="Nolan M."/>
            <person name="Ohm R."/>
            <person name="Pangilinan J."/>
            <person name="Park H.-J."/>
            <person name="Ramirez L."/>
            <person name="Alfaro M."/>
            <person name="Sun H."/>
            <person name="Tritt A."/>
            <person name="Yoshinaga Y."/>
            <person name="Zwiers L.-H."/>
            <person name="Turgeon B."/>
            <person name="Goodwin S."/>
            <person name="Spatafora J."/>
            <person name="Crous P."/>
            <person name="Grigoriev I."/>
        </authorList>
    </citation>
    <scope>NUCLEOTIDE SEQUENCE</scope>
    <source>
        <strain evidence="1">CBS 116435</strain>
    </source>
</reference>
<evidence type="ECO:0000313" key="1">
    <source>
        <dbReference type="EMBL" id="KAF2720454.1"/>
    </source>
</evidence>
<sequence>MSIFGPAKDPISLALSYVAKRPAGGLVGRTLATITATAITTIATAAATAHTTTTQQLHRTQAQASCAHLASPCSRDLPSACWTNRTVGCCAACNIQRTPLACVQFVPCICGRLLKEIVILLLPILTLLQHGTRWASEHVHQAVHSFMHPCVHPPSAMHRPSHPHPPSCCCRP</sequence>
<protein>
    <submittedName>
        <fullName evidence="1">Uncharacterized protein</fullName>
    </submittedName>
</protein>
<comment type="caution">
    <text evidence="1">The sequence shown here is derived from an EMBL/GenBank/DDBJ whole genome shotgun (WGS) entry which is preliminary data.</text>
</comment>
<dbReference type="EMBL" id="MU003799">
    <property type="protein sequence ID" value="KAF2720454.1"/>
    <property type="molecule type" value="Genomic_DNA"/>
</dbReference>
<proteinExistence type="predicted"/>
<gene>
    <name evidence="1" type="ORF">K431DRAFT_285755</name>
</gene>
<accession>A0A9P4Q931</accession>
<keyword evidence="2" id="KW-1185">Reference proteome</keyword>
<organism evidence="1 2">
    <name type="scientific">Polychaeton citri CBS 116435</name>
    <dbReference type="NCBI Taxonomy" id="1314669"/>
    <lineage>
        <taxon>Eukaryota</taxon>
        <taxon>Fungi</taxon>
        <taxon>Dikarya</taxon>
        <taxon>Ascomycota</taxon>
        <taxon>Pezizomycotina</taxon>
        <taxon>Dothideomycetes</taxon>
        <taxon>Dothideomycetidae</taxon>
        <taxon>Capnodiales</taxon>
        <taxon>Capnodiaceae</taxon>
        <taxon>Polychaeton</taxon>
    </lineage>
</organism>
<name>A0A9P4Q931_9PEZI</name>
<dbReference type="AlphaFoldDB" id="A0A9P4Q931"/>
<dbReference type="Proteomes" id="UP000799441">
    <property type="component" value="Unassembled WGS sequence"/>
</dbReference>
<evidence type="ECO:0000313" key="2">
    <source>
        <dbReference type="Proteomes" id="UP000799441"/>
    </source>
</evidence>